<proteinExistence type="evidence at transcript level"/>
<accession>A0A6F9DGH8</accession>
<feature type="compositionally biased region" description="Polar residues" evidence="1">
    <location>
        <begin position="615"/>
        <end position="628"/>
    </location>
</feature>
<evidence type="ECO:0000313" key="2">
    <source>
        <dbReference type="EMBL" id="CAB3262371.1"/>
    </source>
</evidence>
<feature type="region of interest" description="Disordered" evidence="1">
    <location>
        <begin position="468"/>
        <end position="510"/>
    </location>
</feature>
<feature type="compositionally biased region" description="Basic and acidic residues" evidence="1">
    <location>
        <begin position="69"/>
        <end position="86"/>
    </location>
</feature>
<sequence length="669" mass="74690">MAEWDQLRNELLRRKSDSPQKQAEMRNTKTLARRLSNTGSETANQLVPQNEHENRLLRIVPGKSRRPPSRRERQKQRDYRLKKWTESTDEISTSTEEASLFLSQETTDKSPGPGRQTREEGRVRAMSNMTKILTALNATSPSDLGAKNPVLDEKRATLKTTDSGVWCDGAMEIETPPRPKPLRIVQEVQEHKTQYTPSAQNVESPVLRETLPNSRQRRKVKTSVTGQTSKNLTIKGGSLWINASQLPPEDSSKERLMAVVTNVALTNKCEDYFEDSVIQQRLPLDHRSPKVSSDCCRRNKRFESNYKSKGYHETGEQYYDKYETPSDDLSVHYYCDNQTVSETCSETYISTEQSTVSHLIHSPKAFHEAPGPSILKRPTSNYTDPHQIKTCDVSSFNGVRPGTWTYMCGCCEPPQQQILVVRDDSASTRTPNQLPVIYECVCAECTRKSTNSGPRYYQLEAVGNETANQPPLEKAYVPSRATAAARTEKRHHHHSQGRGKHYRGSSMRSLASTFSTKSRLGALFQCFNCLDDDSETLSSGGSDSDNDDGNDGGDESEGYEEHGDGVSIDEDSDGGDSGSESGGDVSLNSAELFDDQNNMFDIKNAMGEGDESDGAPNSNGSDSDSLTELRSRSKKGSGTSDDEEDSDDFELDDDDFEDSWDSVAMYERE</sequence>
<feature type="compositionally biased region" description="Low complexity" evidence="1">
    <location>
        <begin position="90"/>
        <end position="99"/>
    </location>
</feature>
<dbReference type="EMBL" id="LR786650">
    <property type="protein sequence ID" value="CAB3262371.1"/>
    <property type="molecule type" value="mRNA"/>
</dbReference>
<feature type="compositionally biased region" description="Basic and acidic residues" evidence="1">
    <location>
        <begin position="1"/>
        <end position="27"/>
    </location>
</feature>
<organism evidence="2">
    <name type="scientific">Phallusia mammillata</name>
    <dbReference type="NCBI Taxonomy" id="59560"/>
    <lineage>
        <taxon>Eukaryota</taxon>
        <taxon>Metazoa</taxon>
        <taxon>Chordata</taxon>
        <taxon>Tunicata</taxon>
        <taxon>Ascidiacea</taxon>
        <taxon>Phlebobranchia</taxon>
        <taxon>Ascidiidae</taxon>
        <taxon>Phallusia</taxon>
    </lineage>
</organism>
<gene>
    <name evidence="2" type="primary">LOC100179559</name>
</gene>
<feature type="compositionally biased region" description="Polar residues" evidence="1">
    <location>
        <begin position="35"/>
        <end position="48"/>
    </location>
</feature>
<feature type="compositionally biased region" description="Acidic residues" evidence="1">
    <location>
        <begin position="544"/>
        <end position="558"/>
    </location>
</feature>
<evidence type="ECO:0000256" key="1">
    <source>
        <dbReference type="SAM" id="MobiDB-lite"/>
    </source>
</evidence>
<dbReference type="AlphaFoldDB" id="A0A6F9DGH8"/>
<feature type="region of interest" description="Disordered" evidence="1">
    <location>
        <begin position="535"/>
        <end position="669"/>
    </location>
</feature>
<feature type="region of interest" description="Disordered" evidence="1">
    <location>
        <begin position="1"/>
        <end position="120"/>
    </location>
</feature>
<feature type="compositionally biased region" description="Acidic residues" evidence="1">
    <location>
        <begin position="640"/>
        <end position="660"/>
    </location>
</feature>
<name>A0A6F9DGH8_9ASCI</name>
<protein>
    <submittedName>
        <fullName evidence="2">Uncharacterized protein LOC100179559</fullName>
    </submittedName>
</protein>
<reference evidence="2" key="1">
    <citation type="submission" date="2020-04" db="EMBL/GenBank/DDBJ databases">
        <authorList>
            <person name="Neveu A P."/>
        </authorList>
    </citation>
    <scope>NUCLEOTIDE SEQUENCE</scope>
    <source>
        <tissue evidence="2">Whole embryo</tissue>
    </source>
</reference>
<feature type="compositionally biased region" description="Basic residues" evidence="1">
    <location>
        <begin position="488"/>
        <end position="503"/>
    </location>
</feature>